<evidence type="ECO:0008006" key="3">
    <source>
        <dbReference type="Google" id="ProtNLM"/>
    </source>
</evidence>
<sequence length="183" mass="21557">MPFWLLKKSYSSEAYNISEVYLLAFLENFNLPDTPRYEYLQDICLANRHTGKIFYDKLSFIFIEMLNFVKKPHELHTELDKWLYALKHLTEFKQRPAYLSGPEFDQFFALAKYANLTKEERDMYNTSLKQKWDSKNVLDYAVEEAKHKKVIEVATALLAKNIDLNIISEATGLSQEEIQALQK</sequence>
<name>C6Y2B4_PEDHD</name>
<accession>C6Y2B4</accession>
<dbReference type="EMBL" id="CP001681">
    <property type="protein sequence ID" value="ACU03107.1"/>
    <property type="molecule type" value="Genomic_DNA"/>
</dbReference>
<dbReference type="Pfam" id="PF12784">
    <property type="entry name" value="PDDEXK_2"/>
    <property type="match status" value="1"/>
</dbReference>
<protein>
    <recommendedName>
        <fullName evidence="3">PD-(D/E)XK nuclease family transposase</fullName>
    </recommendedName>
</protein>
<keyword evidence="2" id="KW-1185">Reference proteome</keyword>
<dbReference type="KEGG" id="phe:Phep_0885"/>
<evidence type="ECO:0000313" key="2">
    <source>
        <dbReference type="Proteomes" id="UP000000852"/>
    </source>
</evidence>
<dbReference type="HOGENOM" id="CLU_1473872_0_0_10"/>
<dbReference type="PANTHER" id="PTHR41317">
    <property type="entry name" value="PD-(D_E)XK NUCLEASE FAMILY TRANSPOSASE"/>
    <property type="match status" value="1"/>
</dbReference>
<dbReference type="AlphaFoldDB" id="C6Y2B4"/>
<dbReference type="STRING" id="485917.Phep_0885"/>
<dbReference type="Proteomes" id="UP000000852">
    <property type="component" value="Chromosome"/>
</dbReference>
<reference evidence="1 2" key="1">
    <citation type="journal article" date="2009" name="Stand. Genomic Sci.">
        <title>Complete genome sequence of Pedobacter heparinus type strain (HIM 762-3).</title>
        <authorList>
            <person name="Han C."/>
            <person name="Spring S."/>
            <person name="Lapidus A."/>
            <person name="Del Rio T.G."/>
            <person name="Tice H."/>
            <person name="Copeland A."/>
            <person name="Cheng J.F."/>
            <person name="Lucas S."/>
            <person name="Chen F."/>
            <person name="Nolan M."/>
            <person name="Bruce D."/>
            <person name="Goodwin L."/>
            <person name="Pitluck S."/>
            <person name="Ivanova N."/>
            <person name="Mavromatis K."/>
            <person name="Mikhailova N."/>
            <person name="Pati A."/>
            <person name="Chen A."/>
            <person name="Palaniappan K."/>
            <person name="Land M."/>
            <person name="Hauser L."/>
            <person name="Chang Y.J."/>
            <person name="Jeffries C.C."/>
            <person name="Saunders E."/>
            <person name="Chertkov O."/>
            <person name="Brettin T."/>
            <person name="Goker M."/>
            <person name="Rohde M."/>
            <person name="Bristow J."/>
            <person name="Eisen J.A."/>
            <person name="Markowitz V."/>
            <person name="Hugenholtz P."/>
            <person name="Kyrpides N.C."/>
            <person name="Klenk H.P."/>
            <person name="Detter J.C."/>
        </authorList>
    </citation>
    <scope>NUCLEOTIDE SEQUENCE [LARGE SCALE GENOMIC DNA]</scope>
    <source>
        <strain evidence="2">ATCC 13125 / DSM 2366 / CIP 104194 / JCM 7457 / NBRC 12017 / NCIMB 9290 / NRRL B-14731 / HIM 762-3</strain>
    </source>
</reference>
<dbReference type="eggNOG" id="COG5464">
    <property type="taxonomic scope" value="Bacteria"/>
</dbReference>
<gene>
    <name evidence="1" type="ordered locus">Phep_0885</name>
</gene>
<organism evidence="1 2">
    <name type="scientific">Pedobacter heparinus (strain ATCC 13125 / DSM 2366 / CIP 104194 / JCM 7457 / NBRC 12017 / NCIMB 9290 / NRRL B-14731 / HIM 762-3)</name>
    <dbReference type="NCBI Taxonomy" id="485917"/>
    <lineage>
        <taxon>Bacteria</taxon>
        <taxon>Pseudomonadati</taxon>
        <taxon>Bacteroidota</taxon>
        <taxon>Sphingobacteriia</taxon>
        <taxon>Sphingobacteriales</taxon>
        <taxon>Sphingobacteriaceae</taxon>
        <taxon>Pedobacter</taxon>
    </lineage>
</organism>
<evidence type="ECO:0000313" key="1">
    <source>
        <dbReference type="EMBL" id="ACU03107.1"/>
    </source>
</evidence>
<proteinExistence type="predicted"/>
<dbReference type="RefSeq" id="WP_012781051.1">
    <property type="nucleotide sequence ID" value="NC_013061.1"/>
</dbReference>
<dbReference type="PANTHER" id="PTHR41317:SF1">
    <property type="entry name" value="PD-(D_E)XK NUCLEASE FAMILY TRANSPOSASE"/>
    <property type="match status" value="1"/>
</dbReference>